<sequence>MRREHSEASNSAQHKPALGSPPHKTVKLQEEDIVQCLHKSYPMRTFLLSSMACRKETRMCANITAGVLPPAANQGKVGGTGGHGFQYERCH</sequence>
<proteinExistence type="predicted"/>
<keyword evidence="2" id="KW-1185">Reference proteome</keyword>
<evidence type="ECO:0000313" key="3">
    <source>
        <dbReference type="WBParaSite" id="ALUE_0001377901-mRNA-1"/>
    </source>
</evidence>
<dbReference type="AlphaFoldDB" id="A0A0M3I8S5"/>
<feature type="region of interest" description="Disordered" evidence="1">
    <location>
        <begin position="1"/>
        <end position="25"/>
    </location>
</feature>
<protein>
    <submittedName>
        <fullName evidence="3">Uncharacterized protein</fullName>
    </submittedName>
</protein>
<dbReference type="Proteomes" id="UP000036681">
    <property type="component" value="Unplaced"/>
</dbReference>
<evidence type="ECO:0000256" key="1">
    <source>
        <dbReference type="SAM" id="MobiDB-lite"/>
    </source>
</evidence>
<evidence type="ECO:0000313" key="2">
    <source>
        <dbReference type="Proteomes" id="UP000036681"/>
    </source>
</evidence>
<organism evidence="2 3">
    <name type="scientific">Ascaris lumbricoides</name>
    <name type="common">Giant roundworm</name>
    <dbReference type="NCBI Taxonomy" id="6252"/>
    <lineage>
        <taxon>Eukaryota</taxon>
        <taxon>Metazoa</taxon>
        <taxon>Ecdysozoa</taxon>
        <taxon>Nematoda</taxon>
        <taxon>Chromadorea</taxon>
        <taxon>Rhabditida</taxon>
        <taxon>Spirurina</taxon>
        <taxon>Ascaridomorpha</taxon>
        <taxon>Ascaridoidea</taxon>
        <taxon>Ascarididae</taxon>
        <taxon>Ascaris</taxon>
    </lineage>
</organism>
<name>A0A0M3I8S5_ASCLU</name>
<dbReference type="WBParaSite" id="ALUE_0001377901-mRNA-1">
    <property type="protein sequence ID" value="ALUE_0001377901-mRNA-1"/>
    <property type="gene ID" value="ALUE_0001377901"/>
</dbReference>
<reference evidence="3" key="1">
    <citation type="submission" date="2017-02" db="UniProtKB">
        <authorList>
            <consortium name="WormBaseParasite"/>
        </authorList>
    </citation>
    <scope>IDENTIFICATION</scope>
</reference>
<accession>A0A0M3I8S5</accession>